<protein>
    <submittedName>
        <fullName evidence="1">Uncharacterized protein</fullName>
    </submittedName>
</protein>
<dbReference type="EMBL" id="CP034210">
    <property type="protein sequence ID" value="QBZ66315.1"/>
    <property type="molecule type" value="Genomic_DNA"/>
</dbReference>
<dbReference type="CDD" id="cd03443">
    <property type="entry name" value="PaaI_thioesterase"/>
    <property type="match status" value="1"/>
</dbReference>
<dbReference type="VEuPathDB" id="FungiDB:M_BR32_EuGene_00112781"/>
<dbReference type="InterPro" id="IPR029069">
    <property type="entry name" value="HotDog_dom_sf"/>
</dbReference>
<dbReference type="Gene3D" id="3.10.129.10">
    <property type="entry name" value="Hotdog Thioesterase"/>
    <property type="match status" value="1"/>
</dbReference>
<dbReference type="Proteomes" id="UP000294847">
    <property type="component" value="Chromosome 7"/>
</dbReference>
<name>A0A4P7NUQ1_PYROR</name>
<dbReference type="PANTHER" id="PTHR47260:SF6">
    <property type="entry name" value="THIOESTERASE DOMAIN-CONTAINING PROTEIN"/>
    <property type="match status" value="1"/>
</dbReference>
<evidence type="ECO:0000313" key="2">
    <source>
        <dbReference type="Proteomes" id="UP000294847"/>
    </source>
</evidence>
<dbReference type="InterPro" id="IPR052061">
    <property type="entry name" value="PTE-AB_protein"/>
</dbReference>
<dbReference type="InterPro" id="IPR006683">
    <property type="entry name" value="Thioestr_dom"/>
</dbReference>
<proteinExistence type="predicted"/>
<organism evidence="1 2">
    <name type="scientific">Pyricularia oryzae</name>
    <name type="common">Rice blast fungus</name>
    <name type="synonym">Magnaporthe oryzae</name>
    <dbReference type="NCBI Taxonomy" id="318829"/>
    <lineage>
        <taxon>Eukaryota</taxon>
        <taxon>Fungi</taxon>
        <taxon>Dikarya</taxon>
        <taxon>Ascomycota</taxon>
        <taxon>Pezizomycotina</taxon>
        <taxon>Sordariomycetes</taxon>
        <taxon>Sordariomycetidae</taxon>
        <taxon>Magnaporthales</taxon>
        <taxon>Pyriculariaceae</taxon>
        <taxon>Pyricularia</taxon>
    </lineage>
</organism>
<reference evidence="1 2" key="1">
    <citation type="journal article" date="2019" name="Mol. Biol. Evol.">
        <title>Blast fungal genomes show frequent chromosomal changes, gene gains and losses, and effector gene turnover.</title>
        <authorList>
            <person name="Gomez Luciano L.B."/>
            <person name="Jason Tsai I."/>
            <person name="Chuma I."/>
            <person name="Tosa Y."/>
            <person name="Chen Y.H."/>
            <person name="Li J.Y."/>
            <person name="Li M.Y."/>
            <person name="Jade Lu M.Y."/>
            <person name="Nakayashiki H."/>
            <person name="Li W.H."/>
        </authorList>
    </citation>
    <scope>NUCLEOTIDE SEQUENCE [LARGE SCALE GENOMIC DNA]</scope>
    <source>
        <strain evidence="1">MZ5-1-6</strain>
    </source>
</reference>
<dbReference type="AlphaFoldDB" id="A0A4P7NUQ1"/>
<dbReference type="PANTHER" id="PTHR47260">
    <property type="entry name" value="UPF0644 PROTEIN PB2B4.06"/>
    <property type="match status" value="1"/>
</dbReference>
<dbReference type="Pfam" id="PF03061">
    <property type="entry name" value="4HBT"/>
    <property type="match status" value="1"/>
</dbReference>
<dbReference type="SUPFAM" id="SSF54637">
    <property type="entry name" value="Thioesterase/thiol ester dehydrase-isomerase"/>
    <property type="match status" value="1"/>
</dbReference>
<evidence type="ECO:0000313" key="1">
    <source>
        <dbReference type="EMBL" id="QBZ66315.1"/>
    </source>
</evidence>
<gene>
    <name evidence="1" type="ORF">PoMZ_13288</name>
</gene>
<sequence>MEPSDDNHARHPEVRYLMQTPWCAQHLASTGADDGSTTPPVVQVHANRTVLPTQENQFVGGTLNSAATIAAWVNVYARPQRRLGFRIRQFVSLIALRDGMIGFPGALHGGAASLLVDEVTGMHIASQRDPDRPLNKDFRTAYLKTEYLKPIPVPGTVLVRSEIERVDGRKHWVKATIEDGSGQVLARGEVLYVALKDKAKL</sequence>
<accession>A0A4P7NUQ1</accession>